<dbReference type="Pfam" id="PF06751">
    <property type="entry name" value="EutB"/>
    <property type="match status" value="1"/>
</dbReference>
<dbReference type="Proteomes" id="UP000249922">
    <property type="component" value="Chromosome"/>
</dbReference>
<keyword evidence="2" id="KW-1185">Reference proteome</keyword>
<reference evidence="1 2" key="1">
    <citation type="submission" date="2018-06" db="EMBL/GenBank/DDBJ databases">
        <title>Complete genome sequence of Paracoccus mutanolyticus strain RSP-02 isolated from cellulosic waste.</title>
        <authorList>
            <person name="Amrutha R.N."/>
            <person name="Shrivastav A."/>
            <person name="Buddana S.K."/>
            <person name="Deshpande U."/>
            <person name="Prakasham R.S."/>
        </authorList>
    </citation>
    <scope>NUCLEOTIDE SEQUENCE [LARGE SCALE GENOMIC DNA]</scope>
    <source>
        <strain evidence="1 2">RSP-02</strain>
    </source>
</reference>
<dbReference type="PANTHER" id="PTHR39329">
    <property type="entry name" value="ETHANOLAMINE AMMONIA-LYASE HEAVY CHAIN"/>
    <property type="match status" value="1"/>
</dbReference>
<accession>A0ABM6WUQ3</accession>
<dbReference type="EMBL" id="CP030239">
    <property type="protein sequence ID" value="AWX94369.1"/>
    <property type="molecule type" value="Genomic_DNA"/>
</dbReference>
<dbReference type="Gene3D" id="2.30.170.30">
    <property type="entry name" value="ethanolamine ammonia-lyase heavy chain domain like"/>
    <property type="match status" value="1"/>
</dbReference>
<dbReference type="PANTHER" id="PTHR39329:SF1">
    <property type="entry name" value="ETHANOLAMINE AMMONIA-LYASE LARGE SUBUNIT"/>
    <property type="match status" value="1"/>
</dbReference>
<evidence type="ECO:0000313" key="1">
    <source>
        <dbReference type="EMBL" id="AWX94369.1"/>
    </source>
</evidence>
<gene>
    <name evidence="1" type="ORF">DPM13_03660</name>
</gene>
<dbReference type="InterPro" id="IPR044941">
    <property type="entry name" value="EutB_N_sf"/>
</dbReference>
<evidence type="ECO:0000313" key="2">
    <source>
        <dbReference type="Proteomes" id="UP000249922"/>
    </source>
</evidence>
<proteinExistence type="predicted"/>
<dbReference type="InterPro" id="IPR010628">
    <property type="entry name" value="EutB"/>
</dbReference>
<protein>
    <submittedName>
        <fullName evidence="1">Uncharacterized protein</fullName>
    </submittedName>
</protein>
<organism evidence="1 2">
    <name type="scientific">Paracoccus mutanolyticus</name>
    <dbReference type="NCBI Taxonomy" id="1499308"/>
    <lineage>
        <taxon>Bacteria</taxon>
        <taxon>Pseudomonadati</taxon>
        <taxon>Pseudomonadota</taxon>
        <taxon>Alphaproteobacteria</taxon>
        <taxon>Rhodobacterales</taxon>
        <taxon>Paracoccaceae</taxon>
        <taxon>Paracoccus</taxon>
    </lineage>
</organism>
<name>A0ABM6WUQ3_9RHOB</name>
<sequence length="77" mass="7588">MAYRASARGESFRFADLKAVMAAASPERSGDQLAGIAAESALQRVAANQGRIGDKGAGSVIPVVAAAPCVAGGALEG</sequence>